<accession>E5XR53</accession>
<evidence type="ECO:0000256" key="1">
    <source>
        <dbReference type="SAM" id="MobiDB-lite"/>
    </source>
</evidence>
<dbReference type="RefSeq" id="WP_007469913.1">
    <property type="nucleotide sequence ID" value="NZ_KI391953.1"/>
</dbReference>
<reference evidence="2 3" key="1">
    <citation type="journal article" date="2011" name="Stand. Genomic Sci.">
        <title>High quality draft genome sequence of Segniliparus rugosus CDC 945(T)= (ATCC BAA-974(T)).</title>
        <authorList>
            <person name="Earl A.M."/>
            <person name="Desjardins C.A."/>
            <person name="Fitzgerald M.G."/>
            <person name="Arachchi H.M."/>
            <person name="Zeng Q."/>
            <person name="Mehta T."/>
            <person name="Griggs A."/>
            <person name="Birren B.W."/>
            <person name="Toney N.C."/>
            <person name="Carr J."/>
            <person name="Posey J."/>
            <person name="Butler W.R."/>
        </authorList>
    </citation>
    <scope>NUCLEOTIDE SEQUENCE [LARGE SCALE GENOMIC DNA]</scope>
    <source>
        <strain evidence="3">ATCC BAA-974 / DSM 45345 / CCUG 50838 / CIP 108380 / JCM 13579 / CDC 945</strain>
    </source>
</reference>
<protein>
    <recommendedName>
        <fullName evidence="4">Excreted virulence factor EspC, type VII ESX diderm</fullName>
    </recommendedName>
</protein>
<evidence type="ECO:0000313" key="3">
    <source>
        <dbReference type="Proteomes" id="UP000004816"/>
    </source>
</evidence>
<organism evidence="2 3">
    <name type="scientific">Segniliparus rugosus (strain ATCC BAA-974 / DSM 45345 / CCUG 50838 / CIP 108380 / JCM 13579 / CDC 945)</name>
    <dbReference type="NCBI Taxonomy" id="679197"/>
    <lineage>
        <taxon>Bacteria</taxon>
        <taxon>Bacillati</taxon>
        <taxon>Actinomycetota</taxon>
        <taxon>Actinomycetes</taxon>
        <taxon>Mycobacteriales</taxon>
        <taxon>Segniliparaceae</taxon>
        <taxon>Segniliparus</taxon>
    </lineage>
</organism>
<dbReference type="STRING" id="679197.HMPREF9336_01975"/>
<evidence type="ECO:0000313" key="2">
    <source>
        <dbReference type="EMBL" id="EFV13146.1"/>
    </source>
</evidence>
<dbReference type="AlphaFoldDB" id="E5XR53"/>
<sequence>MKLNTERARQAGREVLTAAEELKSDQTPDSLRSASQRLRGLELSDALSDAATGYEDFLRRFGNELEWLGNTVVSAADVVDMTEEAAKASFDQVDIPV</sequence>
<name>E5XR53_SEGRC</name>
<evidence type="ECO:0008006" key="4">
    <source>
        <dbReference type="Google" id="ProtNLM"/>
    </source>
</evidence>
<proteinExistence type="predicted"/>
<gene>
    <name evidence="2" type="ORF">HMPREF9336_01975</name>
</gene>
<dbReference type="HOGENOM" id="CLU_2345052_0_0_11"/>
<dbReference type="Proteomes" id="UP000004816">
    <property type="component" value="Unassembled WGS sequence"/>
</dbReference>
<feature type="compositionally biased region" description="Basic and acidic residues" evidence="1">
    <location>
        <begin position="1"/>
        <end position="12"/>
    </location>
</feature>
<comment type="caution">
    <text evidence="2">The sequence shown here is derived from an EMBL/GenBank/DDBJ whole genome shotgun (WGS) entry which is preliminary data.</text>
</comment>
<keyword evidence="3" id="KW-1185">Reference proteome</keyword>
<dbReference type="OrthoDB" id="9854321at2"/>
<feature type="region of interest" description="Disordered" evidence="1">
    <location>
        <begin position="1"/>
        <end position="33"/>
    </location>
</feature>
<dbReference type="EMBL" id="ACZI02000002">
    <property type="protein sequence ID" value="EFV13146.1"/>
    <property type="molecule type" value="Genomic_DNA"/>
</dbReference>